<comment type="caution">
    <text evidence="3">The sequence shown here is derived from an EMBL/GenBank/DDBJ whole genome shotgun (WGS) entry which is preliminary data.</text>
</comment>
<keyword evidence="4" id="KW-1185">Reference proteome</keyword>
<keyword evidence="1" id="KW-0067">ATP-binding</keyword>
<evidence type="ECO:0000256" key="1">
    <source>
        <dbReference type="PROSITE-ProRule" id="PRU00409"/>
    </source>
</evidence>
<proteinExistence type="predicted"/>
<evidence type="ECO:0000313" key="4">
    <source>
        <dbReference type="Proteomes" id="UP001597206"/>
    </source>
</evidence>
<dbReference type="InterPro" id="IPR011761">
    <property type="entry name" value="ATP-grasp"/>
</dbReference>
<keyword evidence="1" id="KW-0547">Nucleotide-binding</keyword>
<dbReference type="PROSITE" id="PS50975">
    <property type="entry name" value="ATP_GRASP"/>
    <property type="match status" value="1"/>
</dbReference>
<dbReference type="RefSeq" id="WP_379029997.1">
    <property type="nucleotide sequence ID" value="NZ_JBHTLN010000001.1"/>
</dbReference>
<accession>A0ABW3PB43</accession>
<feature type="domain" description="ATP-grasp" evidence="2">
    <location>
        <begin position="86"/>
        <end position="287"/>
    </location>
</feature>
<evidence type="ECO:0000313" key="3">
    <source>
        <dbReference type="EMBL" id="MFD1121346.1"/>
    </source>
</evidence>
<organism evidence="3 4">
    <name type="scientific">Methylophilus flavus</name>
    <dbReference type="NCBI Taxonomy" id="640084"/>
    <lineage>
        <taxon>Bacteria</taxon>
        <taxon>Pseudomonadati</taxon>
        <taxon>Pseudomonadota</taxon>
        <taxon>Betaproteobacteria</taxon>
        <taxon>Nitrosomonadales</taxon>
        <taxon>Methylophilaceae</taxon>
        <taxon>Methylophilus</taxon>
    </lineage>
</organism>
<dbReference type="SUPFAM" id="SSF56059">
    <property type="entry name" value="Glutathione synthetase ATP-binding domain-like"/>
    <property type="match status" value="1"/>
</dbReference>
<reference evidence="4" key="1">
    <citation type="journal article" date="2019" name="Int. J. Syst. Evol. Microbiol.">
        <title>The Global Catalogue of Microorganisms (GCM) 10K type strain sequencing project: providing services to taxonomists for standard genome sequencing and annotation.</title>
        <authorList>
            <consortium name="The Broad Institute Genomics Platform"/>
            <consortium name="The Broad Institute Genome Sequencing Center for Infectious Disease"/>
            <person name="Wu L."/>
            <person name="Ma J."/>
        </authorList>
    </citation>
    <scope>NUCLEOTIDE SEQUENCE [LARGE SCALE GENOMIC DNA]</scope>
    <source>
        <strain evidence="4">CCUG 58411</strain>
    </source>
</reference>
<sequence>MRLAIVSQSARIYAEMANREGFEVLAIDAFADVDTLAASEEVWRLPALCEQLNAADAKALITKLDAWQPDFLLIGSGFEADADCYASLYKRFALPGNAPEVIEQVKNPFWLKAHCVSRHVRTPEVLSQAPQNGRWLYKIAGQSGGAHVSDWNETSVLNAANGYWQAFQSGQPVGALFVVSKNSITLIGVHALKQRPEKYTYAGASRLHDEKLTQAMQELLDAVVPDSGLLGINSLDAIWQDGRLHVLEINPRLSASMRLYAALPLIQSQLASCQGMEIPELNVYKTHASHCIAYAKQTLEINQAELPTWLEDRPENGTINRGEPVCSLYAEGPSKDAVQQILQDKKTQLKKLWGTYVCEHIEFNIH</sequence>
<dbReference type="Gene3D" id="3.30.470.20">
    <property type="entry name" value="ATP-grasp fold, B domain"/>
    <property type="match status" value="1"/>
</dbReference>
<dbReference type="EMBL" id="JBHTLN010000001">
    <property type="protein sequence ID" value="MFD1121346.1"/>
    <property type="molecule type" value="Genomic_DNA"/>
</dbReference>
<dbReference type="InterPro" id="IPR003806">
    <property type="entry name" value="ATP-grasp_PylC-type"/>
</dbReference>
<protein>
    <submittedName>
        <fullName evidence="3">ATP-grasp domain-containing protein</fullName>
    </submittedName>
</protein>
<dbReference type="Proteomes" id="UP001597206">
    <property type="component" value="Unassembled WGS sequence"/>
</dbReference>
<gene>
    <name evidence="3" type="ORF">ACFQ2T_02435</name>
</gene>
<evidence type="ECO:0000259" key="2">
    <source>
        <dbReference type="PROSITE" id="PS50975"/>
    </source>
</evidence>
<dbReference type="Pfam" id="PF02655">
    <property type="entry name" value="ATP-grasp_3"/>
    <property type="match status" value="1"/>
</dbReference>
<name>A0ABW3PB43_9PROT</name>